<sequence length="121" mass="14329">MKPIFTFYTTVYPCKEMHAPKTKTQVLAQASRYISPICRKANIFYFKIHLFDFLALNLSFGFWCMHLFARVYEEDVINLVVLKHYTLTRFFCKPEVLSQVKSKLCPKILNPCLEKEILRVL</sequence>
<dbReference type="AlphaFoldDB" id="A0A3M7PXK6"/>
<evidence type="ECO:0000313" key="1">
    <source>
        <dbReference type="EMBL" id="RNA03942.1"/>
    </source>
</evidence>
<organism evidence="1 2">
    <name type="scientific">Brachionus plicatilis</name>
    <name type="common">Marine rotifer</name>
    <name type="synonym">Brachionus muelleri</name>
    <dbReference type="NCBI Taxonomy" id="10195"/>
    <lineage>
        <taxon>Eukaryota</taxon>
        <taxon>Metazoa</taxon>
        <taxon>Spiralia</taxon>
        <taxon>Gnathifera</taxon>
        <taxon>Rotifera</taxon>
        <taxon>Eurotatoria</taxon>
        <taxon>Monogononta</taxon>
        <taxon>Pseudotrocha</taxon>
        <taxon>Ploima</taxon>
        <taxon>Brachionidae</taxon>
        <taxon>Brachionus</taxon>
    </lineage>
</organism>
<evidence type="ECO:0000313" key="2">
    <source>
        <dbReference type="Proteomes" id="UP000276133"/>
    </source>
</evidence>
<proteinExistence type="predicted"/>
<gene>
    <name evidence="1" type="ORF">BpHYR1_019717</name>
</gene>
<protein>
    <submittedName>
        <fullName evidence="1">Uncharacterized protein</fullName>
    </submittedName>
</protein>
<comment type="caution">
    <text evidence="1">The sequence shown here is derived from an EMBL/GenBank/DDBJ whole genome shotgun (WGS) entry which is preliminary data.</text>
</comment>
<accession>A0A3M7PXK6</accession>
<name>A0A3M7PXK6_BRAPC</name>
<dbReference type="Proteomes" id="UP000276133">
    <property type="component" value="Unassembled WGS sequence"/>
</dbReference>
<dbReference type="EMBL" id="REGN01008290">
    <property type="protein sequence ID" value="RNA03942.1"/>
    <property type="molecule type" value="Genomic_DNA"/>
</dbReference>
<keyword evidence="2" id="KW-1185">Reference proteome</keyword>
<reference evidence="1 2" key="1">
    <citation type="journal article" date="2018" name="Sci. Rep.">
        <title>Genomic signatures of local adaptation to the degree of environmental predictability in rotifers.</title>
        <authorList>
            <person name="Franch-Gras L."/>
            <person name="Hahn C."/>
            <person name="Garcia-Roger E.M."/>
            <person name="Carmona M.J."/>
            <person name="Serra M."/>
            <person name="Gomez A."/>
        </authorList>
    </citation>
    <scope>NUCLEOTIDE SEQUENCE [LARGE SCALE GENOMIC DNA]</scope>
    <source>
        <strain evidence="1">HYR1</strain>
    </source>
</reference>